<dbReference type="InterPro" id="IPR015421">
    <property type="entry name" value="PyrdxlP-dep_Trfase_major"/>
</dbReference>
<gene>
    <name evidence="7" type="primary">hemL</name>
    <name evidence="8" type="ORF">PG1C_13030</name>
</gene>
<comment type="catalytic activity">
    <reaction evidence="7">
        <text>(S)-4-amino-5-oxopentanoate = 5-aminolevulinate</text>
        <dbReference type="Rhea" id="RHEA:14265"/>
        <dbReference type="ChEBI" id="CHEBI:57501"/>
        <dbReference type="ChEBI" id="CHEBI:356416"/>
        <dbReference type="EC" id="5.4.3.8"/>
    </reaction>
</comment>
<keyword evidence="5 7" id="KW-0413">Isomerase</keyword>
<dbReference type="InterPro" id="IPR005814">
    <property type="entry name" value="Aminotrans_3"/>
</dbReference>
<dbReference type="RefSeq" id="WP_202635204.1">
    <property type="nucleotide sequence ID" value="NZ_CP010554.1"/>
</dbReference>
<accession>A0A0C5JBD7</accession>
<feature type="modified residue" description="N6-(pyridoxal phosphate)lysine" evidence="7">
    <location>
        <position position="265"/>
    </location>
</feature>
<dbReference type="InterPro" id="IPR015422">
    <property type="entry name" value="PyrdxlP-dep_Trfase_small"/>
</dbReference>
<dbReference type="HAMAP" id="MF_00375">
    <property type="entry name" value="HemL_aminotrans_3"/>
    <property type="match status" value="1"/>
</dbReference>
<dbReference type="GO" id="GO:0005737">
    <property type="term" value="C:cytoplasm"/>
    <property type="evidence" value="ECO:0007669"/>
    <property type="project" value="UniProtKB-SubCell"/>
</dbReference>
<dbReference type="PATRIC" id="fig|1565605.3.peg.2758"/>
<proteinExistence type="inferred from homology"/>
<dbReference type="AlphaFoldDB" id="A0A0C5JBD7"/>
<dbReference type="InterPro" id="IPR004639">
    <property type="entry name" value="4pyrrol_synth_GluAld_NH2Trfase"/>
</dbReference>
<dbReference type="PANTHER" id="PTHR43713">
    <property type="entry name" value="GLUTAMATE-1-SEMIALDEHYDE 2,1-AMINOMUTASE"/>
    <property type="match status" value="1"/>
</dbReference>
<dbReference type="NCBIfam" id="TIGR00713">
    <property type="entry name" value="hemL"/>
    <property type="match status" value="1"/>
</dbReference>
<dbReference type="InterPro" id="IPR015424">
    <property type="entry name" value="PyrdxlP-dep_Trfase"/>
</dbReference>
<dbReference type="Gene3D" id="3.40.640.10">
    <property type="entry name" value="Type I PLP-dependent aspartate aminotransferase-like (Major domain)"/>
    <property type="match status" value="1"/>
</dbReference>
<keyword evidence="4 7" id="KW-0663">Pyridoxal phosphate</keyword>
<dbReference type="PANTHER" id="PTHR43713:SF3">
    <property type="entry name" value="GLUTAMATE-1-SEMIALDEHYDE 2,1-AMINOMUTASE 1, CHLOROPLASTIC-RELATED"/>
    <property type="match status" value="1"/>
</dbReference>
<evidence type="ECO:0000313" key="9">
    <source>
        <dbReference type="Proteomes" id="UP000061603"/>
    </source>
</evidence>
<sequence>MTANETLFARAQRTIPGGVNSPVRAFRSVGGTPPFFTRGMGSRVWDADGHSYIDYVGSWGPLILGHADPATVHAVQAAAANGLSFGAPTEGEVELAELLTRLVPGMDMVRLVSSGTEATMSAIRLARGHTGRDTLIKFEGCYHGHSDSLLVKAGSGMLTLGNPSSAGVPADLARHTLVLNYNDVEGLHDVFANEGDRIAGVIVEPVAGNMNLITPRPEFLATLRELCTRYGTVLIFDEVMTGFRVGLTSAQGLYGITPDLSTFGKIIGGGMPLGAFGGRREIMEKIAPLGPVYQAGTLSGNPLSVAAGLATLRQLEAPGFYAALTEKTRALTEGLTAAAKRQGQRFSAQAIGGMFGLYFAATPPGTYAEVMAMDTAAFNRFYHAMLDLGIYLAPSAFEAGFVSAAHTPADIAATLAAAEKTFAGLAA</sequence>
<comment type="cofactor">
    <cofactor evidence="1 7">
        <name>pyridoxal 5'-phosphate</name>
        <dbReference type="ChEBI" id="CHEBI:597326"/>
    </cofactor>
</comment>
<dbReference type="FunFam" id="3.40.640.10:FF:000021">
    <property type="entry name" value="Glutamate-1-semialdehyde 2,1-aminomutase"/>
    <property type="match status" value="1"/>
</dbReference>
<dbReference type="GO" id="GO:0042286">
    <property type="term" value="F:glutamate-1-semialdehyde 2,1-aminomutase activity"/>
    <property type="evidence" value="ECO:0007669"/>
    <property type="project" value="UniProtKB-UniRule"/>
</dbReference>
<dbReference type="UniPathway" id="UPA00251">
    <property type="reaction ID" value="UER00317"/>
</dbReference>
<evidence type="ECO:0000256" key="4">
    <source>
        <dbReference type="ARBA" id="ARBA00022898"/>
    </source>
</evidence>
<evidence type="ECO:0000256" key="5">
    <source>
        <dbReference type="ARBA" id="ARBA00023235"/>
    </source>
</evidence>
<evidence type="ECO:0000256" key="2">
    <source>
        <dbReference type="ARBA" id="ARBA00004819"/>
    </source>
</evidence>
<evidence type="ECO:0000313" key="8">
    <source>
        <dbReference type="EMBL" id="AJP49108.1"/>
    </source>
</evidence>
<evidence type="ECO:0000256" key="7">
    <source>
        <dbReference type="HAMAP-Rule" id="MF_00375"/>
    </source>
</evidence>
<dbReference type="Gene3D" id="3.90.1150.10">
    <property type="entry name" value="Aspartate Aminotransferase, domain 1"/>
    <property type="match status" value="1"/>
</dbReference>
<name>A0A0C5JBD7_9PROT</name>
<dbReference type="InterPro" id="IPR049704">
    <property type="entry name" value="Aminotrans_3_PPA_site"/>
</dbReference>
<dbReference type="SUPFAM" id="SSF53383">
    <property type="entry name" value="PLP-dependent transferases"/>
    <property type="match status" value="1"/>
</dbReference>
<comment type="similarity">
    <text evidence="3 7">Belongs to the class-III pyridoxal-phosphate-dependent aminotransferase family. HemL subfamily.</text>
</comment>
<dbReference type="PROSITE" id="PS00600">
    <property type="entry name" value="AA_TRANSFER_CLASS_3"/>
    <property type="match status" value="1"/>
</dbReference>
<dbReference type="Proteomes" id="UP000061603">
    <property type="component" value="Chromosome"/>
</dbReference>
<dbReference type="HOGENOM" id="CLU_016922_1_5_4"/>
<dbReference type="CDD" id="cd00610">
    <property type="entry name" value="OAT_like"/>
    <property type="match status" value="1"/>
</dbReference>
<dbReference type="Pfam" id="PF00202">
    <property type="entry name" value="Aminotran_3"/>
    <property type="match status" value="1"/>
</dbReference>
<keyword evidence="6 7" id="KW-0627">Porphyrin biosynthesis</keyword>
<dbReference type="GO" id="GO:0008483">
    <property type="term" value="F:transaminase activity"/>
    <property type="evidence" value="ECO:0007669"/>
    <property type="project" value="UniProtKB-KW"/>
</dbReference>
<dbReference type="KEGG" id="rbu:PG1C_13030"/>
<organism evidence="8 9">
    <name type="scientific">Rugosibacter aromaticivorans</name>
    <dbReference type="NCBI Taxonomy" id="1565605"/>
    <lineage>
        <taxon>Bacteria</taxon>
        <taxon>Pseudomonadati</taxon>
        <taxon>Pseudomonadota</taxon>
        <taxon>Betaproteobacteria</taxon>
        <taxon>Nitrosomonadales</taxon>
        <taxon>Sterolibacteriaceae</taxon>
        <taxon>Rugosibacter</taxon>
    </lineage>
</organism>
<dbReference type="NCBIfam" id="NF000818">
    <property type="entry name" value="PRK00062.1"/>
    <property type="match status" value="1"/>
</dbReference>
<dbReference type="EMBL" id="CP010554">
    <property type="protein sequence ID" value="AJP49108.1"/>
    <property type="molecule type" value="Genomic_DNA"/>
</dbReference>
<dbReference type="GO" id="GO:0006782">
    <property type="term" value="P:protoporphyrinogen IX biosynthetic process"/>
    <property type="evidence" value="ECO:0007669"/>
    <property type="project" value="UniProtKB-UniRule"/>
</dbReference>
<evidence type="ECO:0000256" key="6">
    <source>
        <dbReference type="ARBA" id="ARBA00023244"/>
    </source>
</evidence>
<keyword evidence="7" id="KW-0963">Cytoplasm</keyword>
<keyword evidence="9" id="KW-1185">Reference proteome</keyword>
<dbReference type="STRING" id="1565605.PG1C_13030"/>
<dbReference type="EC" id="5.4.3.8" evidence="7"/>
<keyword evidence="8" id="KW-0808">Transferase</keyword>
<evidence type="ECO:0000256" key="1">
    <source>
        <dbReference type="ARBA" id="ARBA00001933"/>
    </source>
</evidence>
<reference evidence="8 9" key="1">
    <citation type="journal article" date="2015" name="Genome Announc.">
        <title>Complete Genome Sequence of a Novel Bacterium within the Family Rhodocyclaceae That Degrades Polycyclic Aromatic Hydrocarbons.</title>
        <authorList>
            <person name="Singleton D.R."/>
            <person name="Dickey A.N."/>
            <person name="Scholl E.H."/>
            <person name="Wright F.A."/>
            <person name="Aitken M.D."/>
        </authorList>
    </citation>
    <scope>NUCLEOTIDE SEQUENCE [LARGE SCALE GENOMIC DNA]</scope>
    <source>
        <strain evidence="9">PG1-Ca6</strain>
    </source>
</reference>
<evidence type="ECO:0000256" key="3">
    <source>
        <dbReference type="ARBA" id="ARBA00008981"/>
    </source>
</evidence>
<keyword evidence="8" id="KW-0032">Aminotransferase</keyword>
<comment type="subunit">
    <text evidence="7">Homodimer.</text>
</comment>
<comment type="subcellular location">
    <subcellularLocation>
        <location evidence="7">Cytoplasm</location>
    </subcellularLocation>
</comment>
<comment type="pathway">
    <text evidence="2">Porphyrin-containing compound metabolism; protoporphyrin-IX biosynthesis; 5-aminolevulinate from L-glutamyl-tRNA(Glu): step 2/2.</text>
</comment>
<dbReference type="GO" id="GO:0030170">
    <property type="term" value="F:pyridoxal phosphate binding"/>
    <property type="evidence" value="ECO:0007669"/>
    <property type="project" value="InterPro"/>
</dbReference>
<protein>
    <recommendedName>
        <fullName evidence="7">Glutamate-1-semialdehyde 2,1-aminomutase</fullName>
        <shortName evidence="7">GSA</shortName>
        <ecNumber evidence="7">5.4.3.8</ecNumber>
    </recommendedName>
    <alternativeName>
        <fullName evidence="7">Glutamate-1-semialdehyde aminotransferase</fullName>
        <shortName evidence="7">GSA-AT</shortName>
    </alternativeName>
</protein>